<proteinExistence type="inferred from homology"/>
<accession>A0A381P8T7</accession>
<dbReference type="CDD" id="cd16145">
    <property type="entry name" value="ARS_like"/>
    <property type="match status" value="1"/>
</dbReference>
<dbReference type="Gene3D" id="3.40.720.10">
    <property type="entry name" value="Alkaline Phosphatase, subunit A"/>
    <property type="match status" value="1"/>
</dbReference>
<evidence type="ECO:0000313" key="4">
    <source>
        <dbReference type="EMBL" id="SUZ63034.1"/>
    </source>
</evidence>
<name>A0A381P8T7_9ZZZZ</name>
<dbReference type="GO" id="GO:0004065">
    <property type="term" value="F:arylsulfatase activity"/>
    <property type="evidence" value="ECO:0007669"/>
    <property type="project" value="TreeGrafter"/>
</dbReference>
<gene>
    <name evidence="4" type="ORF">METZ01_LOCUS15888</name>
</gene>
<dbReference type="Pfam" id="PF00884">
    <property type="entry name" value="Sulfatase"/>
    <property type="match status" value="1"/>
</dbReference>
<dbReference type="SUPFAM" id="SSF53649">
    <property type="entry name" value="Alkaline phosphatase-like"/>
    <property type="match status" value="1"/>
</dbReference>
<comment type="similarity">
    <text evidence="1">Belongs to the sulfatase family.</text>
</comment>
<protein>
    <recommendedName>
        <fullName evidence="3">Sulfatase N-terminal domain-containing protein</fullName>
    </recommendedName>
</protein>
<dbReference type="InterPro" id="IPR000917">
    <property type="entry name" value="Sulfatase_N"/>
</dbReference>
<evidence type="ECO:0000256" key="2">
    <source>
        <dbReference type="ARBA" id="ARBA00022801"/>
    </source>
</evidence>
<dbReference type="EMBL" id="UINC01000905">
    <property type="protein sequence ID" value="SUZ63034.1"/>
    <property type="molecule type" value="Genomic_DNA"/>
</dbReference>
<dbReference type="PROSITE" id="PS51257">
    <property type="entry name" value="PROKAR_LIPOPROTEIN"/>
    <property type="match status" value="1"/>
</dbReference>
<reference evidence="4" key="1">
    <citation type="submission" date="2018-05" db="EMBL/GenBank/DDBJ databases">
        <authorList>
            <person name="Lanie J.A."/>
            <person name="Ng W.-L."/>
            <person name="Kazmierczak K.M."/>
            <person name="Andrzejewski T.M."/>
            <person name="Davidsen T.M."/>
            <person name="Wayne K.J."/>
            <person name="Tettelin H."/>
            <person name="Glass J.I."/>
            <person name="Rusch D."/>
            <person name="Podicherti R."/>
            <person name="Tsui H.-C.T."/>
            <person name="Winkler M.E."/>
        </authorList>
    </citation>
    <scope>NUCLEOTIDE SEQUENCE</scope>
</reference>
<dbReference type="InterPro" id="IPR017850">
    <property type="entry name" value="Alkaline_phosphatase_core_sf"/>
</dbReference>
<dbReference type="PANTHER" id="PTHR42693">
    <property type="entry name" value="ARYLSULFATASE FAMILY MEMBER"/>
    <property type="match status" value="1"/>
</dbReference>
<evidence type="ECO:0000256" key="1">
    <source>
        <dbReference type="ARBA" id="ARBA00008779"/>
    </source>
</evidence>
<dbReference type="AlphaFoldDB" id="A0A381P8T7"/>
<evidence type="ECO:0000259" key="3">
    <source>
        <dbReference type="Pfam" id="PF00884"/>
    </source>
</evidence>
<dbReference type="InterPro" id="IPR050738">
    <property type="entry name" value="Sulfatase"/>
</dbReference>
<dbReference type="PANTHER" id="PTHR42693:SF53">
    <property type="entry name" value="ENDO-4-O-SULFATASE"/>
    <property type="match status" value="1"/>
</dbReference>
<keyword evidence="2" id="KW-0378">Hydrolase</keyword>
<dbReference type="Gene3D" id="3.30.1120.10">
    <property type="match status" value="1"/>
</dbReference>
<feature type="domain" description="Sulfatase N-terminal" evidence="3">
    <location>
        <begin position="48"/>
        <end position="379"/>
    </location>
</feature>
<sequence>MLRGAAIMLNAKKTCAVLAIASLVVILFISCVGPSLGVGSPQSNSNPPNLIYILADDLGYGDLGRYGQRLISTPNLDRLAAEGMVFTQHYAGSTVCAPSRASLMSGLHTGHTVIRGNREVQPEGQHPIPNNRITVAERLRELGYRTAAIGKWGLGAPGTEGVPNRQGFDYFFGYNGQRQAHSYYPAHLWRNEERVDLEGNRAGARGVYSHDLLVDEVLRFVREAAGAPFFLYAPFTIPHAGLDVPQDSMAPYLGNFAETPSEQQGRYISQQTPRAAFAGMVSRLDRDVGRVIDLVDELGLKERTLIIFSSDNGPHQEGGADPDFFGSRGGLRGFKRDLYEGGIRVPMIVRWPGVVEPGSETNHVSALWDVAPTFLELGGAPSVSNLDGLSFAPTLRGDSQEAHDYLYWEFHPSYYHDQVWKQAVRMGDWKGVRLTGLEPSESSIELYDLANDPAELTNVASGHSDVTSHLLQLMDQAHDPSELFPFPGEKP</sequence>
<organism evidence="4">
    <name type="scientific">marine metagenome</name>
    <dbReference type="NCBI Taxonomy" id="408172"/>
    <lineage>
        <taxon>unclassified sequences</taxon>
        <taxon>metagenomes</taxon>
        <taxon>ecological metagenomes</taxon>
    </lineage>
</organism>